<dbReference type="Proteomes" id="UP001472677">
    <property type="component" value="Unassembled WGS sequence"/>
</dbReference>
<feature type="region of interest" description="Disordered" evidence="4">
    <location>
        <begin position="103"/>
        <end position="129"/>
    </location>
</feature>
<keyword evidence="2" id="KW-0336">GPI-anchor</keyword>
<comment type="subcellular location">
    <subcellularLocation>
        <location evidence="1">Cell membrane</location>
        <topology evidence="1">Lipid-anchor</topology>
        <topology evidence="1">GPI-anchor</topology>
    </subcellularLocation>
</comment>
<evidence type="ECO:0000259" key="6">
    <source>
        <dbReference type="SMART" id="SM00768"/>
    </source>
</evidence>
<dbReference type="Gene3D" id="1.20.58.1040">
    <property type="match status" value="1"/>
</dbReference>
<evidence type="ECO:0000313" key="8">
    <source>
        <dbReference type="Proteomes" id="UP001472677"/>
    </source>
</evidence>
<evidence type="ECO:0000256" key="2">
    <source>
        <dbReference type="ARBA" id="ARBA00022622"/>
    </source>
</evidence>
<dbReference type="SMART" id="SM00768">
    <property type="entry name" value="X8"/>
    <property type="match status" value="1"/>
</dbReference>
<proteinExistence type="predicted"/>
<feature type="domain" description="X8" evidence="6">
    <location>
        <begin position="20"/>
        <end position="118"/>
    </location>
</feature>
<feature type="signal peptide" evidence="5">
    <location>
        <begin position="1"/>
        <end position="19"/>
    </location>
</feature>
<keyword evidence="2" id="KW-0472">Membrane</keyword>
<evidence type="ECO:0000313" key="7">
    <source>
        <dbReference type="EMBL" id="KAK8523343.1"/>
    </source>
</evidence>
<keyword evidence="2" id="KW-0449">Lipoprotein</keyword>
<organism evidence="7 8">
    <name type="scientific">Hibiscus sabdariffa</name>
    <name type="common">roselle</name>
    <dbReference type="NCBI Taxonomy" id="183260"/>
    <lineage>
        <taxon>Eukaryota</taxon>
        <taxon>Viridiplantae</taxon>
        <taxon>Streptophyta</taxon>
        <taxon>Embryophyta</taxon>
        <taxon>Tracheophyta</taxon>
        <taxon>Spermatophyta</taxon>
        <taxon>Magnoliopsida</taxon>
        <taxon>eudicotyledons</taxon>
        <taxon>Gunneridae</taxon>
        <taxon>Pentapetalae</taxon>
        <taxon>rosids</taxon>
        <taxon>malvids</taxon>
        <taxon>Malvales</taxon>
        <taxon>Malvaceae</taxon>
        <taxon>Malvoideae</taxon>
        <taxon>Hibiscus</taxon>
    </lineage>
</organism>
<feature type="chain" id="PRO_5046734374" description="X8 domain-containing protein" evidence="5">
    <location>
        <begin position="20"/>
        <end position="152"/>
    </location>
</feature>
<accession>A0ABR2CU80</accession>
<comment type="caution">
    <text evidence="7">The sequence shown here is derived from an EMBL/GenBank/DDBJ whole genome shotgun (WGS) entry which is preliminary data.</text>
</comment>
<dbReference type="Pfam" id="PF07983">
    <property type="entry name" value="X8"/>
    <property type="match status" value="1"/>
</dbReference>
<reference evidence="7 8" key="1">
    <citation type="journal article" date="2024" name="G3 (Bethesda)">
        <title>Genome assembly of Hibiscus sabdariffa L. provides insights into metabolisms of medicinal natural products.</title>
        <authorList>
            <person name="Kim T."/>
        </authorList>
    </citation>
    <scope>NUCLEOTIDE SEQUENCE [LARGE SCALE GENOMIC DNA]</scope>
    <source>
        <strain evidence="7">TK-2024</strain>
        <tissue evidence="7">Old leaves</tissue>
    </source>
</reference>
<evidence type="ECO:0000256" key="4">
    <source>
        <dbReference type="SAM" id="MobiDB-lite"/>
    </source>
</evidence>
<dbReference type="PANTHER" id="PTHR31044:SF144">
    <property type="entry name" value="X8 DOMAIN-CONTAINING PROTEIN"/>
    <property type="match status" value="1"/>
</dbReference>
<evidence type="ECO:0000256" key="1">
    <source>
        <dbReference type="ARBA" id="ARBA00004609"/>
    </source>
</evidence>
<protein>
    <recommendedName>
        <fullName evidence="6">X8 domain-containing protein</fullName>
    </recommendedName>
</protein>
<keyword evidence="3 5" id="KW-0732">Signal</keyword>
<keyword evidence="2" id="KW-0325">Glycoprotein</keyword>
<sequence>MALLICLVMFLAMSGHSSATYCLCKEGVGDQQLQKTLDYACGNGADCSTILQKDGCYNPNTVKDHYSYDVNNYFQRKVQAQGSCDFSGTATVSASPPPNVASTYSFPSSSTGTSTCTAPTGTTIGSTTESTPTAVISRVLVLSSMVVMQFLH</sequence>
<dbReference type="PANTHER" id="PTHR31044">
    <property type="entry name" value="BETA-1,3 GLUCANASE"/>
    <property type="match status" value="1"/>
</dbReference>
<dbReference type="EMBL" id="JBBPBM010000043">
    <property type="protein sequence ID" value="KAK8523343.1"/>
    <property type="molecule type" value="Genomic_DNA"/>
</dbReference>
<name>A0ABR2CU80_9ROSI</name>
<keyword evidence="8" id="KW-1185">Reference proteome</keyword>
<dbReference type="InterPro" id="IPR012946">
    <property type="entry name" value="X8"/>
</dbReference>
<evidence type="ECO:0000256" key="5">
    <source>
        <dbReference type="SAM" id="SignalP"/>
    </source>
</evidence>
<gene>
    <name evidence="7" type="ORF">V6N12_047866</name>
</gene>
<evidence type="ECO:0000256" key="3">
    <source>
        <dbReference type="ARBA" id="ARBA00022729"/>
    </source>
</evidence>
<dbReference type="InterPro" id="IPR044788">
    <property type="entry name" value="X8_dom_prot"/>
</dbReference>